<dbReference type="Proteomes" id="UP001177003">
    <property type="component" value="Chromosome 1"/>
</dbReference>
<organism evidence="1 2">
    <name type="scientific">Lactuca saligna</name>
    <name type="common">Willowleaf lettuce</name>
    <dbReference type="NCBI Taxonomy" id="75948"/>
    <lineage>
        <taxon>Eukaryota</taxon>
        <taxon>Viridiplantae</taxon>
        <taxon>Streptophyta</taxon>
        <taxon>Embryophyta</taxon>
        <taxon>Tracheophyta</taxon>
        <taxon>Spermatophyta</taxon>
        <taxon>Magnoliopsida</taxon>
        <taxon>eudicotyledons</taxon>
        <taxon>Gunneridae</taxon>
        <taxon>Pentapetalae</taxon>
        <taxon>asterids</taxon>
        <taxon>campanulids</taxon>
        <taxon>Asterales</taxon>
        <taxon>Asteraceae</taxon>
        <taxon>Cichorioideae</taxon>
        <taxon>Cichorieae</taxon>
        <taxon>Lactucinae</taxon>
        <taxon>Lactuca</taxon>
    </lineage>
</organism>
<accession>A0AA35Y965</accession>
<name>A0AA35Y965_LACSI</name>
<protein>
    <submittedName>
        <fullName evidence="1">Uncharacterized protein</fullName>
    </submittedName>
</protein>
<sequence length="103" mass="11873">MNIVEEADVHQLINGISKTKEIVHLYLEVFEGMVKQTEAVDKIVPYNVENIVSDNVEECPQEETVAVNTVEEENLYEFGRLCDKTLLDDEESNQGWLEDEFTH</sequence>
<gene>
    <name evidence="1" type="ORF">LSALG_LOCUS10143</name>
</gene>
<dbReference type="EMBL" id="OX465077">
    <property type="protein sequence ID" value="CAI9269790.1"/>
    <property type="molecule type" value="Genomic_DNA"/>
</dbReference>
<reference evidence="1" key="1">
    <citation type="submission" date="2023-04" db="EMBL/GenBank/DDBJ databases">
        <authorList>
            <person name="Vijverberg K."/>
            <person name="Xiong W."/>
            <person name="Schranz E."/>
        </authorList>
    </citation>
    <scope>NUCLEOTIDE SEQUENCE</scope>
</reference>
<evidence type="ECO:0000313" key="2">
    <source>
        <dbReference type="Proteomes" id="UP001177003"/>
    </source>
</evidence>
<keyword evidence="2" id="KW-1185">Reference proteome</keyword>
<evidence type="ECO:0000313" key="1">
    <source>
        <dbReference type="EMBL" id="CAI9269790.1"/>
    </source>
</evidence>
<dbReference type="AlphaFoldDB" id="A0AA35Y965"/>
<proteinExistence type="predicted"/>